<dbReference type="PANTHER" id="PTHR24092">
    <property type="entry name" value="PROBABLE PHOSPHOLIPID-TRANSPORTING ATPASE"/>
    <property type="match status" value="1"/>
</dbReference>
<dbReference type="GO" id="GO:0045332">
    <property type="term" value="P:phospholipid translocation"/>
    <property type="evidence" value="ECO:0007669"/>
    <property type="project" value="TreeGrafter"/>
</dbReference>
<dbReference type="PANTHER" id="PTHR24092:SF175">
    <property type="entry name" value="PHOSPHOLIPID-TRANSPORTING ATPASE"/>
    <property type="match status" value="1"/>
</dbReference>
<evidence type="ECO:0000256" key="1">
    <source>
        <dbReference type="SAM" id="Phobius"/>
    </source>
</evidence>
<comment type="caution">
    <text evidence="2">The sequence shown here is derived from an EMBL/GenBank/DDBJ whole genome shotgun (WGS) entry which is preliminary data.</text>
</comment>
<reference evidence="2" key="2">
    <citation type="journal article" date="2024" name="Plant">
        <title>Genomic evolution and insights into agronomic trait innovations of Sesamum species.</title>
        <authorList>
            <person name="Miao H."/>
            <person name="Wang L."/>
            <person name="Qu L."/>
            <person name="Liu H."/>
            <person name="Sun Y."/>
            <person name="Le M."/>
            <person name="Wang Q."/>
            <person name="Wei S."/>
            <person name="Zheng Y."/>
            <person name="Lin W."/>
            <person name="Duan Y."/>
            <person name="Cao H."/>
            <person name="Xiong S."/>
            <person name="Wang X."/>
            <person name="Wei L."/>
            <person name="Li C."/>
            <person name="Ma Q."/>
            <person name="Ju M."/>
            <person name="Zhao R."/>
            <person name="Li G."/>
            <person name="Mu C."/>
            <person name="Tian Q."/>
            <person name="Mei H."/>
            <person name="Zhang T."/>
            <person name="Gao T."/>
            <person name="Zhang H."/>
        </authorList>
    </citation>
    <scope>NUCLEOTIDE SEQUENCE</scope>
    <source>
        <strain evidence="2">G01</strain>
    </source>
</reference>
<keyword evidence="1" id="KW-0812">Transmembrane</keyword>
<dbReference type="GO" id="GO:0140326">
    <property type="term" value="F:ATPase-coupled intramembrane lipid transporter activity"/>
    <property type="evidence" value="ECO:0007669"/>
    <property type="project" value="TreeGrafter"/>
</dbReference>
<organism evidence="2">
    <name type="scientific">Sesamum angustifolium</name>
    <dbReference type="NCBI Taxonomy" id="2727405"/>
    <lineage>
        <taxon>Eukaryota</taxon>
        <taxon>Viridiplantae</taxon>
        <taxon>Streptophyta</taxon>
        <taxon>Embryophyta</taxon>
        <taxon>Tracheophyta</taxon>
        <taxon>Spermatophyta</taxon>
        <taxon>Magnoliopsida</taxon>
        <taxon>eudicotyledons</taxon>
        <taxon>Gunneridae</taxon>
        <taxon>Pentapetalae</taxon>
        <taxon>asterids</taxon>
        <taxon>lamiids</taxon>
        <taxon>Lamiales</taxon>
        <taxon>Pedaliaceae</taxon>
        <taxon>Sesamum</taxon>
    </lineage>
</organism>
<dbReference type="EMBL" id="JACGWK010000001">
    <property type="protein sequence ID" value="KAL0381373.1"/>
    <property type="molecule type" value="Genomic_DNA"/>
</dbReference>
<dbReference type="GO" id="GO:0005886">
    <property type="term" value="C:plasma membrane"/>
    <property type="evidence" value="ECO:0007669"/>
    <property type="project" value="TreeGrafter"/>
</dbReference>
<proteinExistence type="predicted"/>
<name>A0AAW2RMN5_9LAMI</name>
<protein>
    <submittedName>
        <fullName evidence="2">Phospholipid-transporting ATPase 10</fullName>
    </submittedName>
</protein>
<reference evidence="2" key="1">
    <citation type="submission" date="2020-06" db="EMBL/GenBank/DDBJ databases">
        <authorList>
            <person name="Li T."/>
            <person name="Hu X."/>
            <person name="Zhang T."/>
            <person name="Song X."/>
            <person name="Zhang H."/>
            <person name="Dai N."/>
            <person name="Sheng W."/>
            <person name="Hou X."/>
            <person name="Wei L."/>
        </authorList>
    </citation>
    <scope>NUCLEOTIDE SEQUENCE</scope>
    <source>
        <strain evidence="2">G01</strain>
        <tissue evidence="2">Leaf</tissue>
    </source>
</reference>
<keyword evidence="1" id="KW-1133">Transmembrane helix</keyword>
<keyword evidence="1" id="KW-0472">Membrane</keyword>
<dbReference type="AlphaFoldDB" id="A0AAW2RMN5"/>
<sequence length="133" mass="15563">MDKIIYFSFGVLFLIILKVGSVYFGFASKDDLEGCRVKRWCLSLDEADIFFDPARAAIVVVHHDLTTSLLYNNLIPISLYVSIEVVKVLESIFINQDVHMYYEETENQLMPAPKIWMRILANFIQYFHIRRAH</sequence>
<accession>A0AAW2RMN5</accession>
<feature type="transmembrane region" description="Helical" evidence="1">
    <location>
        <begin position="6"/>
        <end position="26"/>
    </location>
</feature>
<evidence type="ECO:0000313" key="2">
    <source>
        <dbReference type="EMBL" id="KAL0381373.1"/>
    </source>
</evidence>
<gene>
    <name evidence="2" type="ORF">Sangu_0201600</name>
</gene>